<dbReference type="Pfam" id="PF19457">
    <property type="entry name" value="DUF5994"/>
    <property type="match status" value="1"/>
</dbReference>
<feature type="compositionally biased region" description="Basic and acidic residues" evidence="1">
    <location>
        <begin position="129"/>
        <end position="139"/>
    </location>
</feature>
<protein>
    <submittedName>
        <fullName evidence="2">Uncharacterized protein</fullName>
    </submittedName>
</protein>
<name>A0A1J4NTI9_9ACTN</name>
<proteinExistence type="predicted"/>
<feature type="compositionally biased region" description="Low complexity" evidence="1">
    <location>
        <begin position="115"/>
        <end position="127"/>
    </location>
</feature>
<sequence length="139" mass="14068">MPLPRLRLAPGAGHGPTGGAWWPRCDALELELPALLGSLDPGAVTGVTRVTVGTAAWPDAPRTVMAPGHAIDVVLSDLPAGAHAITVDCGPAGLWNLLVIPPDERAEVAGRLLSAAATADRPPAADTGVAREGRLPDSA</sequence>
<evidence type="ECO:0000256" key="1">
    <source>
        <dbReference type="SAM" id="MobiDB-lite"/>
    </source>
</evidence>
<comment type="caution">
    <text evidence="2">The sequence shown here is derived from an EMBL/GenBank/DDBJ whole genome shotgun (WGS) entry which is preliminary data.</text>
</comment>
<reference evidence="2" key="1">
    <citation type="submission" date="2016-10" db="EMBL/GenBank/DDBJ databases">
        <title>Genome sequence of Streptomyces mangrovisoli MUSC 149.</title>
        <authorList>
            <person name="Lee L.-H."/>
            <person name="Ser H.-L."/>
        </authorList>
    </citation>
    <scope>NUCLEOTIDE SEQUENCE [LARGE SCALE GENOMIC DNA]</scope>
    <source>
        <strain evidence="2">MUSC 149</strain>
    </source>
</reference>
<dbReference type="STRING" id="1428628.WN71_023895"/>
<organism evidence="2 3">
    <name type="scientific">Streptomyces mangrovisoli</name>
    <dbReference type="NCBI Taxonomy" id="1428628"/>
    <lineage>
        <taxon>Bacteria</taxon>
        <taxon>Bacillati</taxon>
        <taxon>Actinomycetota</taxon>
        <taxon>Actinomycetes</taxon>
        <taxon>Kitasatosporales</taxon>
        <taxon>Streptomycetaceae</taxon>
        <taxon>Streptomyces</taxon>
    </lineage>
</organism>
<accession>A0A1J4NTI9</accession>
<gene>
    <name evidence="2" type="ORF">WN71_023895</name>
</gene>
<dbReference type="OrthoDB" id="3785441at2"/>
<evidence type="ECO:0000313" key="2">
    <source>
        <dbReference type="EMBL" id="OIJ65426.1"/>
    </source>
</evidence>
<dbReference type="InterPro" id="IPR046036">
    <property type="entry name" value="DUF5994"/>
</dbReference>
<dbReference type="EMBL" id="LAVA02000058">
    <property type="protein sequence ID" value="OIJ65426.1"/>
    <property type="molecule type" value="Genomic_DNA"/>
</dbReference>
<keyword evidence="3" id="KW-1185">Reference proteome</keyword>
<dbReference type="Proteomes" id="UP000034196">
    <property type="component" value="Unassembled WGS sequence"/>
</dbReference>
<evidence type="ECO:0000313" key="3">
    <source>
        <dbReference type="Proteomes" id="UP000034196"/>
    </source>
</evidence>
<feature type="region of interest" description="Disordered" evidence="1">
    <location>
        <begin position="115"/>
        <end position="139"/>
    </location>
</feature>
<dbReference type="AlphaFoldDB" id="A0A1J4NTI9"/>